<gene>
    <name evidence="11" type="ORF">LSH36_215g01038</name>
</gene>
<feature type="compositionally biased region" description="Low complexity" evidence="8">
    <location>
        <begin position="220"/>
        <end position="261"/>
    </location>
</feature>
<dbReference type="InterPro" id="IPR051093">
    <property type="entry name" value="Neuroligin/BSAL"/>
</dbReference>
<dbReference type="Proteomes" id="UP001208570">
    <property type="component" value="Unassembled WGS sequence"/>
</dbReference>
<feature type="compositionally biased region" description="Polar residues" evidence="8">
    <location>
        <begin position="360"/>
        <end position="379"/>
    </location>
</feature>
<dbReference type="GO" id="GO:0007155">
    <property type="term" value="P:cell adhesion"/>
    <property type="evidence" value="ECO:0007669"/>
    <property type="project" value="UniProtKB-KW"/>
</dbReference>
<evidence type="ECO:0000313" key="12">
    <source>
        <dbReference type="Proteomes" id="UP001208570"/>
    </source>
</evidence>
<protein>
    <recommendedName>
        <fullName evidence="10">Carboxylesterase type B domain-containing protein</fullName>
    </recommendedName>
</protein>
<evidence type="ECO:0000259" key="10">
    <source>
        <dbReference type="Pfam" id="PF00135"/>
    </source>
</evidence>
<name>A0AAD9JNA9_9ANNE</name>
<evidence type="ECO:0000256" key="4">
    <source>
        <dbReference type="ARBA" id="ARBA00022889"/>
    </source>
</evidence>
<reference evidence="11" key="1">
    <citation type="journal article" date="2023" name="Mol. Biol. Evol.">
        <title>Third-Generation Sequencing Reveals the Adaptive Role of the Epigenome in Three Deep-Sea Polychaetes.</title>
        <authorList>
            <person name="Perez M."/>
            <person name="Aroh O."/>
            <person name="Sun Y."/>
            <person name="Lan Y."/>
            <person name="Juniper S.K."/>
            <person name="Young C.R."/>
            <person name="Angers B."/>
            <person name="Qian P.Y."/>
        </authorList>
    </citation>
    <scope>NUCLEOTIDE SEQUENCE</scope>
    <source>
        <strain evidence="11">P08H-3</strain>
    </source>
</reference>
<evidence type="ECO:0000256" key="1">
    <source>
        <dbReference type="ARBA" id="ARBA00004251"/>
    </source>
</evidence>
<evidence type="ECO:0000256" key="9">
    <source>
        <dbReference type="SAM" id="Phobius"/>
    </source>
</evidence>
<feature type="region of interest" description="Disordered" evidence="8">
    <location>
        <begin position="220"/>
        <end position="286"/>
    </location>
</feature>
<evidence type="ECO:0000256" key="3">
    <source>
        <dbReference type="ARBA" id="ARBA00022475"/>
    </source>
</evidence>
<feature type="compositionally biased region" description="Polar residues" evidence="8">
    <location>
        <begin position="276"/>
        <end position="286"/>
    </location>
</feature>
<evidence type="ECO:0000256" key="7">
    <source>
        <dbReference type="ARBA" id="ARBA00023180"/>
    </source>
</evidence>
<comment type="subcellular location">
    <subcellularLocation>
        <location evidence="1">Cell membrane</location>
        <topology evidence="1">Single-pass type I membrane protein</topology>
    </subcellularLocation>
</comment>
<keyword evidence="12" id="KW-1185">Reference proteome</keyword>
<evidence type="ECO:0000256" key="5">
    <source>
        <dbReference type="ARBA" id="ARBA00023136"/>
    </source>
</evidence>
<comment type="caution">
    <text evidence="11">The sequence shown here is derived from an EMBL/GenBank/DDBJ whole genome shotgun (WGS) entry which is preliminary data.</text>
</comment>
<sequence length="488" mass="55779">MKNEGFLYFNQQQVDDGVPREQLRRILRTYVRNVYRYQRQKIYEILLYQYSDWERPRDPDVIRDNLMDMLGDGQITAPIMDLAHLHALYRSPTYMYAFHYPSRLDTYPRWAGGVHGDDMTNPNSPRTQKSSFTSDVENRFEELTWPKYDNTRQEYLHIGMRPIARHHYRANEMAFWLELLPKIHQSDDLPPEYHLLENYSNKSTFEAEGTRELNLDEMLPTTTTSTTQPPTTVTTTLATTTTTTRRPTTTTTPERSTTTRSAPQYPARTDSARDGNGQQSTRDDVYTTTRPYAAGITARDGTLSLSVTIAVGCSLLFLNILIFAGVYYQKDRLRIELKQRQRELVEEQQKERDAIESEANYRSSGADTATDTNSSSMVTPTLGPCMVRHQHHLLQSPTAAGATTLPKHSIPVITPQVPYHTAPRSHHNVPLQHRVSNHTPDGGTIKRALSVESIDVEPRRNRVDIDVGDRHSSPRTDVDHHGNPSTVV</sequence>
<organism evidence="11 12">
    <name type="scientific">Paralvinella palmiformis</name>
    <dbReference type="NCBI Taxonomy" id="53620"/>
    <lineage>
        <taxon>Eukaryota</taxon>
        <taxon>Metazoa</taxon>
        <taxon>Spiralia</taxon>
        <taxon>Lophotrochozoa</taxon>
        <taxon>Annelida</taxon>
        <taxon>Polychaeta</taxon>
        <taxon>Sedentaria</taxon>
        <taxon>Canalipalpata</taxon>
        <taxon>Terebellida</taxon>
        <taxon>Terebelliformia</taxon>
        <taxon>Alvinellidae</taxon>
        <taxon>Paralvinella</taxon>
    </lineage>
</organism>
<dbReference type="Pfam" id="PF00135">
    <property type="entry name" value="COesterase"/>
    <property type="match status" value="1"/>
</dbReference>
<feature type="transmembrane region" description="Helical" evidence="9">
    <location>
        <begin position="305"/>
        <end position="328"/>
    </location>
</feature>
<evidence type="ECO:0000256" key="6">
    <source>
        <dbReference type="ARBA" id="ARBA00023157"/>
    </source>
</evidence>
<evidence type="ECO:0000256" key="2">
    <source>
        <dbReference type="ARBA" id="ARBA00005964"/>
    </source>
</evidence>
<keyword evidence="4" id="KW-0130">Cell adhesion</keyword>
<feature type="region of interest" description="Disordered" evidence="8">
    <location>
        <begin position="346"/>
        <end position="380"/>
    </location>
</feature>
<evidence type="ECO:0000256" key="8">
    <source>
        <dbReference type="SAM" id="MobiDB-lite"/>
    </source>
</evidence>
<accession>A0AAD9JNA9</accession>
<dbReference type="SUPFAM" id="SSF53474">
    <property type="entry name" value="alpha/beta-Hydrolases"/>
    <property type="match status" value="1"/>
</dbReference>
<keyword evidence="7" id="KW-0325">Glycoprotein</keyword>
<dbReference type="InterPro" id="IPR029058">
    <property type="entry name" value="AB_hydrolase_fold"/>
</dbReference>
<dbReference type="EMBL" id="JAODUP010000215">
    <property type="protein sequence ID" value="KAK2156363.1"/>
    <property type="molecule type" value="Genomic_DNA"/>
</dbReference>
<dbReference type="PANTHER" id="PTHR43903">
    <property type="entry name" value="NEUROLIGIN"/>
    <property type="match status" value="1"/>
</dbReference>
<keyword evidence="5 9" id="KW-0472">Membrane</keyword>
<keyword evidence="6" id="KW-1015">Disulfide bond</keyword>
<keyword evidence="9" id="KW-0812">Transmembrane</keyword>
<keyword evidence="9" id="KW-1133">Transmembrane helix</keyword>
<dbReference type="GO" id="GO:0042043">
    <property type="term" value="F:neurexin family protein binding"/>
    <property type="evidence" value="ECO:0007669"/>
    <property type="project" value="InterPro"/>
</dbReference>
<dbReference type="InterPro" id="IPR002018">
    <property type="entry name" value="CarbesteraseB"/>
</dbReference>
<proteinExistence type="inferred from homology"/>
<feature type="domain" description="Carboxylesterase type B" evidence="10">
    <location>
        <begin position="10"/>
        <end position="119"/>
    </location>
</feature>
<feature type="compositionally biased region" description="Basic and acidic residues" evidence="8">
    <location>
        <begin position="346"/>
        <end position="355"/>
    </location>
</feature>
<dbReference type="Gene3D" id="3.40.50.1820">
    <property type="entry name" value="alpha/beta hydrolase"/>
    <property type="match status" value="1"/>
</dbReference>
<comment type="similarity">
    <text evidence="2">Belongs to the type-B carboxylesterase/lipase family.</text>
</comment>
<dbReference type="AlphaFoldDB" id="A0AAD9JNA9"/>
<dbReference type="PRINTS" id="PR01090">
    <property type="entry name" value="NEUROLIGIN"/>
</dbReference>
<feature type="compositionally biased region" description="Basic and acidic residues" evidence="8">
    <location>
        <begin position="460"/>
        <end position="482"/>
    </location>
</feature>
<feature type="region of interest" description="Disordered" evidence="8">
    <location>
        <begin position="460"/>
        <end position="488"/>
    </location>
</feature>
<dbReference type="InterPro" id="IPR000460">
    <property type="entry name" value="Nlgn"/>
</dbReference>
<evidence type="ECO:0000313" key="11">
    <source>
        <dbReference type="EMBL" id="KAK2156363.1"/>
    </source>
</evidence>
<dbReference type="GO" id="GO:0005886">
    <property type="term" value="C:plasma membrane"/>
    <property type="evidence" value="ECO:0007669"/>
    <property type="project" value="UniProtKB-SubCell"/>
</dbReference>
<keyword evidence="3" id="KW-1003">Cell membrane</keyword>